<dbReference type="EMBL" id="KL218541">
    <property type="protein sequence ID" value="KFP06528.1"/>
    <property type="molecule type" value="Genomic_DNA"/>
</dbReference>
<dbReference type="Proteomes" id="UP000054308">
    <property type="component" value="Unassembled WGS sequence"/>
</dbReference>
<dbReference type="SUPFAM" id="SSF52266">
    <property type="entry name" value="SGNH hydrolase"/>
    <property type="match status" value="1"/>
</dbReference>
<feature type="region of interest" description="Disordered" evidence="2">
    <location>
        <begin position="102"/>
        <end position="121"/>
    </location>
</feature>
<feature type="compositionally biased region" description="Acidic residues" evidence="2">
    <location>
        <begin position="129"/>
        <end position="141"/>
    </location>
</feature>
<accession>A0A091IGB6</accession>
<dbReference type="AlphaFoldDB" id="A0A091IGB6"/>
<dbReference type="STRING" id="9244.A0A091IGB6"/>
<sequence>DVAVQVSGCEECLSLVLALADSENKVCVRCEQVNDLLSMVAELKEEVERLRSIRESEKEIDWWSHTLSTTIEIQQETVKPCPSSYQAADADQVDRGEWKQVPHRKGKRILSQPPTLPQVPIENGYEALDSENQEEDRQEDDLSIRPPVHPLSSRRIKTSPTKKRRRVVVVGDSLLRGTEGPICRPDPSHREVCCLPGARVRDISKRLPQLIQSSDYYPLLVVQAGSDDIIGRSTRGIKKDFKALGRLVDGSGAQVVFASVPAVEGLNEERTRKTHLINRWLRDWCHRRNFGFFDHGANPKLPCVIRSDGLHLTNRGKRTLGHRLKGLIRRALN</sequence>
<evidence type="ECO:0000313" key="3">
    <source>
        <dbReference type="EMBL" id="KFP06528.1"/>
    </source>
</evidence>
<proteinExistence type="predicted"/>
<evidence type="ECO:0000256" key="2">
    <source>
        <dbReference type="SAM" id="MobiDB-lite"/>
    </source>
</evidence>
<dbReference type="Gene3D" id="3.40.50.12690">
    <property type="match status" value="1"/>
</dbReference>
<feature type="non-terminal residue" evidence="3">
    <location>
        <position position="1"/>
    </location>
</feature>
<gene>
    <name evidence="3" type="ORF">N300_02212</name>
</gene>
<feature type="coiled-coil region" evidence="1">
    <location>
        <begin position="33"/>
        <end position="60"/>
    </location>
</feature>
<keyword evidence="4" id="KW-1185">Reference proteome</keyword>
<dbReference type="Gene3D" id="3.40.50.12700">
    <property type="match status" value="1"/>
</dbReference>
<evidence type="ECO:0008006" key="5">
    <source>
        <dbReference type="Google" id="ProtNLM"/>
    </source>
</evidence>
<evidence type="ECO:0000256" key="1">
    <source>
        <dbReference type="SAM" id="Coils"/>
    </source>
</evidence>
<organism evidence="3 4">
    <name type="scientific">Calypte anna</name>
    <name type="common">Anna's hummingbird</name>
    <name type="synonym">Archilochus anna</name>
    <dbReference type="NCBI Taxonomy" id="9244"/>
    <lineage>
        <taxon>Eukaryota</taxon>
        <taxon>Metazoa</taxon>
        <taxon>Chordata</taxon>
        <taxon>Craniata</taxon>
        <taxon>Vertebrata</taxon>
        <taxon>Euteleostomi</taxon>
        <taxon>Archelosauria</taxon>
        <taxon>Archosauria</taxon>
        <taxon>Dinosauria</taxon>
        <taxon>Saurischia</taxon>
        <taxon>Theropoda</taxon>
        <taxon>Coelurosauria</taxon>
        <taxon>Aves</taxon>
        <taxon>Neognathae</taxon>
        <taxon>Neoaves</taxon>
        <taxon>Strisores</taxon>
        <taxon>Apodiformes</taxon>
        <taxon>Trochilidae</taxon>
        <taxon>Calypte</taxon>
    </lineage>
</organism>
<keyword evidence="1" id="KW-0175">Coiled coil</keyword>
<reference evidence="3 4" key="1">
    <citation type="submission" date="2014-04" db="EMBL/GenBank/DDBJ databases">
        <title>Genome evolution of avian class.</title>
        <authorList>
            <person name="Zhang G."/>
            <person name="Li C."/>
        </authorList>
    </citation>
    <scope>NUCLEOTIDE SEQUENCE [LARGE SCALE GENOMIC DNA]</scope>
    <source>
        <strain evidence="3">BGI_N300</strain>
    </source>
</reference>
<evidence type="ECO:0000313" key="4">
    <source>
        <dbReference type="Proteomes" id="UP000054308"/>
    </source>
</evidence>
<name>A0A091IGB6_CALAN</name>
<dbReference type="CDD" id="cd00229">
    <property type="entry name" value="SGNH_hydrolase"/>
    <property type="match status" value="1"/>
</dbReference>
<feature type="compositionally biased region" description="Basic residues" evidence="2">
    <location>
        <begin position="152"/>
        <end position="163"/>
    </location>
</feature>
<feature type="non-terminal residue" evidence="3">
    <location>
        <position position="333"/>
    </location>
</feature>
<feature type="region of interest" description="Disordered" evidence="2">
    <location>
        <begin position="129"/>
        <end position="163"/>
    </location>
</feature>
<protein>
    <recommendedName>
        <fullName evidence="5">SGNH hydrolase-type esterase domain-containing protein</fullName>
    </recommendedName>
</protein>